<keyword evidence="2" id="KW-0378">Hydrolase</keyword>
<dbReference type="Gene3D" id="3.40.720.10">
    <property type="entry name" value="Alkaline Phosphatase, subunit A"/>
    <property type="match status" value="2"/>
</dbReference>
<organism evidence="4 5">
    <name type="scientific">Bacteroides vicugnae</name>
    <dbReference type="NCBI Taxonomy" id="3037989"/>
    <lineage>
        <taxon>Bacteria</taxon>
        <taxon>Pseudomonadati</taxon>
        <taxon>Bacteroidota</taxon>
        <taxon>Bacteroidia</taxon>
        <taxon>Bacteroidales</taxon>
        <taxon>Bacteroidaceae</taxon>
        <taxon>Bacteroides</taxon>
    </lineage>
</organism>
<keyword evidence="5" id="KW-1185">Reference proteome</keyword>
<gene>
    <name evidence="4" type="ORF">QHG74_06960</name>
</gene>
<dbReference type="SUPFAM" id="SSF53649">
    <property type="entry name" value="Alkaline phosphatase-like"/>
    <property type="match status" value="1"/>
</dbReference>
<evidence type="ECO:0000256" key="1">
    <source>
        <dbReference type="ARBA" id="ARBA00008779"/>
    </source>
</evidence>
<dbReference type="InterPro" id="IPR017850">
    <property type="entry name" value="Alkaline_phosphatase_core_sf"/>
</dbReference>
<dbReference type="Proteomes" id="UP001292913">
    <property type="component" value="Unassembled WGS sequence"/>
</dbReference>
<comment type="caution">
    <text evidence="4">The sequence shown here is derived from an EMBL/GenBank/DDBJ whole genome shotgun (WGS) entry which is preliminary data.</text>
</comment>
<accession>A0ABU5HPF5</accession>
<dbReference type="PANTHER" id="PTHR43108:SF6">
    <property type="entry name" value="N-SULPHOGLUCOSAMINE SULPHOHYDROLASE"/>
    <property type="match status" value="1"/>
</dbReference>
<evidence type="ECO:0000313" key="5">
    <source>
        <dbReference type="Proteomes" id="UP001292913"/>
    </source>
</evidence>
<reference evidence="4 5" key="1">
    <citation type="submission" date="2023-04" db="EMBL/GenBank/DDBJ databases">
        <title>Bacteroides pacosi sp. nov., isolated from the fecal material of an alpaca.</title>
        <authorList>
            <person name="Miller S."/>
            <person name="Hendry M."/>
            <person name="King J."/>
            <person name="Sankaranarayanan K."/>
            <person name="Lawson P.A."/>
        </authorList>
    </citation>
    <scope>NUCLEOTIDE SEQUENCE [LARGE SCALE GENOMIC DNA]</scope>
    <source>
        <strain evidence="4 5">A2-P53</strain>
    </source>
</reference>
<dbReference type="CDD" id="cd16031">
    <property type="entry name" value="G6S_like"/>
    <property type="match status" value="1"/>
</dbReference>
<dbReference type="PANTHER" id="PTHR43108">
    <property type="entry name" value="N-ACETYLGLUCOSAMINE-6-SULFATASE FAMILY MEMBER"/>
    <property type="match status" value="1"/>
</dbReference>
<protein>
    <submittedName>
        <fullName evidence="4">Sulfatase</fullName>
    </submittedName>
</protein>
<proteinExistence type="inferred from homology"/>
<dbReference type="EMBL" id="JARZAK010000003">
    <property type="protein sequence ID" value="MDY7257452.1"/>
    <property type="molecule type" value="Genomic_DNA"/>
</dbReference>
<dbReference type="Pfam" id="PF16347">
    <property type="entry name" value="SGSH_C"/>
    <property type="match status" value="1"/>
</dbReference>
<dbReference type="InterPro" id="IPR024607">
    <property type="entry name" value="Sulfatase_CS"/>
</dbReference>
<evidence type="ECO:0000259" key="3">
    <source>
        <dbReference type="Pfam" id="PF16347"/>
    </source>
</evidence>
<dbReference type="PROSITE" id="PS00523">
    <property type="entry name" value="SULFATASE_1"/>
    <property type="match status" value="1"/>
</dbReference>
<evidence type="ECO:0000256" key="2">
    <source>
        <dbReference type="ARBA" id="ARBA00022801"/>
    </source>
</evidence>
<feature type="domain" description="N-sulphoglucosamine sulphohydrolase C-terminal" evidence="3">
    <location>
        <begin position="351"/>
        <end position="506"/>
    </location>
</feature>
<comment type="similarity">
    <text evidence="1">Belongs to the sulfatase family.</text>
</comment>
<dbReference type="InterPro" id="IPR032506">
    <property type="entry name" value="SGSH_C"/>
</dbReference>
<evidence type="ECO:0000313" key="4">
    <source>
        <dbReference type="EMBL" id="MDY7257452.1"/>
    </source>
</evidence>
<name>A0ABU5HPF5_9BACE</name>
<dbReference type="PROSITE" id="PS00149">
    <property type="entry name" value="SULFATASE_2"/>
    <property type="match status" value="1"/>
</dbReference>
<sequence>MFFVLSDASAQKEVQQRPNIIHIMTDDHSYQAISAYGHPLSVQAPTPNLDRLASEGMLFRQAFVENSLSTPSRACLMTGLYSHQSGQRRLDAGIDTAHVFVSEILKENGYETGVVGKWHMRCEPKGFDYYHILWDQGEYYNPGFRSKKTNGKYVKEKGYVTNLITDHAIEFLEERDRNKPFCLFVHHKAPHRNWMPDTKYVDLYEEVEFPYPATFKDDYATRGEAARKQQMSISKDLSLAYDLKVRELGDRPGLKNDWSIRSMEGSLNRMDSADRKKWLEAYEPRNRKFIEQNLQGDELLKWKYQRYIKDYMRCIKSVDEEVGRLLAYLEKEGLMDNTIIVYTSDQGFYMGEHGWFDKRFMYEESFRTPLIIRYPTRIKAGTVSDALVQNIDYAPTFLDMAGIDKPDFMVGTSLAPLFKNKGKAPSGWRKYLYYHYYDYPAVHNVRRHDGIRDSRYKLIHFYGNGINYNELYDLKEDSNELHNLYGNPKYDKVAARLQKELDKIRTEQKVDEF</sequence>